<dbReference type="HOGENOM" id="CLU_053134_0_0_2"/>
<dbReference type="InterPro" id="IPR036087">
    <property type="entry name" value="Nict_dMeBzImd_PRibTrfase_sf"/>
</dbReference>
<protein>
    <recommendedName>
        <fullName evidence="1">UPF0284 protein Metin_1384</fullName>
    </recommendedName>
</protein>
<dbReference type="HAMAP" id="MF_01086">
    <property type="entry name" value="UPF0284"/>
    <property type="match status" value="1"/>
</dbReference>
<keyword evidence="2" id="KW-0328">Glycosyltransferase</keyword>
<dbReference type="KEGG" id="mif:Metin_1384"/>
<proteinExistence type="inferred from homology"/>
<dbReference type="EMBL" id="CP002009">
    <property type="protein sequence ID" value="ADG14034.1"/>
    <property type="molecule type" value="Genomic_DNA"/>
</dbReference>
<dbReference type="GeneID" id="9132416"/>
<dbReference type="PANTHER" id="PTHR38811:SF1">
    <property type="entry name" value="UPF0284 PROTEIN SLL1500"/>
    <property type="match status" value="1"/>
</dbReference>
<keyword evidence="3" id="KW-1185">Reference proteome</keyword>
<dbReference type="RefSeq" id="WP_013100779.1">
    <property type="nucleotide sequence ID" value="NC_014122.1"/>
</dbReference>
<dbReference type="NCBIfam" id="NF003372">
    <property type="entry name" value="PRK04447.1-5"/>
    <property type="match status" value="1"/>
</dbReference>
<dbReference type="InterPro" id="IPR003200">
    <property type="entry name" value="Nict_dMeBzImd_PRibTrfase"/>
</dbReference>
<dbReference type="GO" id="GO:0008939">
    <property type="term" value="F:nicotinate-nucleotide-dimethylbenzimidazole phosphoribosyltransferase activity"/>
    <property type="evidence" value="ECO:0007669"/>
    <property type="project" value="InterPro"/>
</dbReference>
<evidence type="ECO:0000313" key="2">
    <source>
        <dbReference type="EMBL" id="ADG14034.1"/>
    </source>
</evidence>
<sequence length="342" mass="36984">MIIRINDNNFLDNFNNPLFLCVISSIETTLYYPISGVHKDFIRYTPAADVELVFLGKTLSIKTPPLDSSLSPSPAVISRACISLLNIKNLHTNAGSFVKPKIPHILVDEKPTGRIELGKAMSNSKELFNLGYLLGKNLTAESLIIGESVPGGTTTALGVLKGLGYDAEHKVSSGSINNPHELKIKVVNSGLSKVERRELFNILNAVGDKMMPVVAGIVKGFKGNVLLAGGTQMAAVLAVIKEIDRELLKKVAIGTTEFVLNDKNSDLIGLVEQIGDVPIYGAKLGFEKSSLEGLRKYCEGAVKEGVGAGGLAVYTLSKGISNEKIREEIEKNFSKWYPNTQR</sequence>
<dbReference type="CDD" id="cd02439">
    <property type="entry name" value="DMB-PRT_CobT"/>
    <property type="match status" value="1"/>
</dbReference>
<dbReference type="SUPFAM" id="SSF52733">
    <property type="entry name" value="Nicotinate mononucleotide:5,6-dimethylbenzimidazole phosphoribosyltransferase (CobT)"/>
    <property type="match status" value="1"/>
</dbReference>
<reference evidence="2" key="1">
    <citation type="submission" date="2010-04" db="EMBL/GenBank/DDBJ databases">
        <title>Complete sequence of Methanocaldococcus infernus ME.</title>
        <authorList>
            <consortium name="US DOE Joint Genome Institute"/>
            <person name="Lucas S."/>
            <person name="Copeland A."/>
            <person name="Lapidus A."/>
            <person name="Cheng J.-F."/>
            <person name="Bruce D."/>
            <person name="Goodwin L."/>
            <person name="Pitluck S."/>
            <person name="Munk A.C."/>
            <person name="Detter J.C."/>
            <person name="Han C."/>
            <person name="Tapia R."/>
            <person name="Land M."/>
            <person name="Hauser L."/>
            <person name="Kyrpides N."/>
            <person name="Mikhailova N."/>
            <person name="Sieprawska-Lupa M."/>
            <person name="Whitman W.B."/>
            <person name="Woyke T."/>
        </authorList>
    </citation>
    <scope>NUCLEOTIDE SEQUENCE [LARGE SCALE GENOMIC DNA]</scope>
    <source>
        <strain evidence="2">ME</strain>
    </source>
</reference>
<dbReference type="InterPro" id="IPR002805">
    <property type="entry name" value="Nict_dMeBzImd_PRibTrfase_arc"/>
</dbReference>
<gene>
    <name evidence="2" type="ordered locus">Metin_1384</name>
</gene>
<dbReference type="Gene3D" id="3.40.50.10210">
    <property type="match status" value="1"/>
</dbReference>
<evidence type="ECO:0000256" key="1">
    <source>
        <dbReference type="HAMAP-Rule" id="MF_01086"/>
    </source>
</evidence>
<dbReference type="eggNOG" id="arCOG04272">
    <property type="taxonomic scope" value="Archaea"/>
</dbReference>
<comment type="similarity">
    <text evidence="1">Belongs to the UPF0284 family.</text>
</comment>
<keyword evidence="2" id="KW-0808">Transferase</keyword>
<dbReference type="NCBIfam" id="TIGR00303">
    <property type="entry name" value="nicotinate mononucleotide-dependent phosphoribosyltransferase CobT"/>
    <property type="match status" value="1"/>
</dbReference>
<dbReference type="OrthoDB" id="9136at2157"/>
<dbReference type="NCBIfam" id="NF003374">
    <property type="entry name" value="PRK04447.1-7"/>
    <property type="match status" value="1"/>
</dbReference>
<dbReference type="STRING" id="573063.Metin_1384"/>
<dbReference type="AlphaFoldDB" id="D5VTY1"/>
<dbReference type="PANTHER" id="PTHR38811">
    <property type="match status" value="1"/>
</dbReference>
<evidence type="ECO:0000313" key="3">
    <source>
        <dbReference type="Proteomes" id="UP000002061"/>
    </source>
</evidence>
<name>D5VTY1_METIM</name>
<dbReference type="Proteomes" id="UP000002061">
    <property type="component" value="Chromosome"/>
</dbReference>
<organism evidence="2 3">
    <name type="scientific">Methanocaldococcus infernus (strain DSM 11812 / JCM 15783 / ME)</name>
    <dbReference type="NCBI Taxonomy" id="573063"/>
    <lineage>
        <taxon>Archaea</taxon>
        <taxon>Methanobacteriati</taxon>
        <taxon>Methanobacteriota</taxon>
        <taxon>Methanomada group</taxon>
        <taxon>Methanococci</taxon>
        <taxon>Methanococcales</taxon>
        <taxon>Methanocaldococcaceae</taxon>
        <taxon>Methanocaldococcus</taxon>
    </lineage>
</organism>
<accession>D5VTY1</accession>